<dbReference type="PANTHER" id="PTHR35561">
    <property type="entry name" value="RNA 2',3'-CYCLIC PHOSPHODIESTERASE"/>
    <property type="match status" value="1"/>
</dbReference>
<dbReference type="HAMAP" id="MF_01940">
    <property type="entry name" value="RNA_CPDase"/>
    <property type="match status" value="1"/>
</dbReference>
<dbReference type="NCBIfam" id="TIGR02258">
    <property type="entry name" value="2_5_ligase"/>
    <property type="match status" value="1"/>
</dbReference>
<proteinExistence type="inferred from homology"/>
<evidence type="ECO:0000256" key="1">
    <source>
        <dbReference type="ARBA" id="ARBA00022801"/>
    </source>
</evidence>
<gene>
    <name evidence="4" type="ORF">AVDCRST_MAG77-2111</name>
</gene>
<dbReference type="GO" id="GO:0004113">
    <property type="term" value="F:2',3'-cyclic-nucleotide 3'-phosphodiesterase activity"/>
    <property type="evidence" value="ECO:0007669"/>
    <property type="project" value="InterPro"/>
</dbReference>
<feature type="active site" description="Proton acceptor" evidence="2">
    <location>
        <position position="141"/>
    </location>
</feature>
<dbReference type="EMBL" id="CADCTC010000122">
    <property type="protein sequence ID" value="CAA9249666.1"/>
    <property type="molecule type" value="Genomic_DNA"/>
</dbReference>
<dbReference type="InterPro" id="IPR009097">
    <property type="entry name" value="Cyclic_Pdiesterase"/>
</dbReference>
<evidence type="ECO:0000313" key="4">
    <source>
        <dbReference type="EMBL" id="CAA9249666.1"/>
    </source>
</evidence>
<accession>A0A6J4IGQ8</accession>
<feature type="active site" description="Proton donor" evidence="2">
    <location>
        <position position="54"/>
    </location>
</feature>
<dbReference type="EC" id="3.1.4.58" evidence="2"/>
<name>A0A6J4IGQ8_9CHLR</name>
<feature type="short sequence motif" description="HXTX 1" evidence="2">
    <location>
        <begin position="54"/>
        <end position="57"/>
    </location>
</feature>
<dbReference type="Pfam" id="PF02834">
    <property type="entry name" value="LigT_PEase"/>
    <property type="match status" value="2"/>
</dbReference>
<comment type="catalytic activity">
    <reaction evidence="2">
        <text>a 3'-end 2',3'-cyclophospho-ribonucleotide-RNA + H2O = a 3'-end 2'-phospho-ribonucleotide-RNA + H(+)</text>
        <dbReference type="Rhea" id="RHEA:11828"/>
        <dbReference type="Rhea" id="RHEA-COMP:10464"/>
        <dbReference type="Rhea" id="RHEA-COMP:17353"/>
        <dbReference type="ChEBI" id="CHEBI:15377"/>
        <dbReference type="ChEBI" id="CHEBI:15378"/>
        <dbReference type="ChEBI" id="CHEBI:83064"/>
        <dbReference type="ChEBI" id="CHEBI:173113"/>
        <dbReference type="EC" id="3.1.4.58"/>
    </reaction>
</comment>
<feature type="domain" description="Phosphoesterase HXTX" evidence="3">
    <location>
        <begin position="21"/>
        <end position="105"/>
    </location>
</feature>
<feature type="short sequence motif" description="HXTX 2" evidence="2">
    <location>
        <begin position="141"/>
        <end position="144"/>
    </location>
</feature>
<reference evidence="4" key="1">
    <citation type="submission" date="2020-02" db="EMBL/GenBank/DDBJ databases">
        <authorList>
            <person name="Meier V. D."/>
        </authorList>
    </citation>
    <scope>NUCLEOTIDE SEQUENCE</scope>
    <source>
        <strain evidence="4">AVDCRST_MAG77</strain>
    </source>
</reference>
<comment type="function">
    <text evidence="2">Hydrolyzes RNA 2',3'-cyclic phosphodiester to an RNA 2'-phosphomonoester.</text>
</comment>
<dbReference type="AlphaFoldDB" id="A0A6J4IGQ8"/>
<dbReference type="PANTHER" id="PTHR35561:SF1">
    <property type="entry name" value="RNA 2',3'-CYCLIC PHOSPHODIESTERASE"/>
    <property type="match status" value="1"/>
</dbReference>
<dbReference type="InterPro" id="IPR004175">
    <property type="entry name" value="RNA_CPDase"/>
</dbReference>
<sequence>MGGSGSIHSLPVPPVRLFIALPLPEEVRANLAAAQAGVSRLRLPLRFARAEGLHLTLAFLGETVEERLPALRSLIDEAAAPSPAILLTVRGLGVFPNPRRPRVLWAGLEGDLSQLVALYDRLGGSLAAAGFPVEDRPFRPHVTLGRVSGEWTPETLRLLHAKLAETPEPFGAWRAETLDLMLSELRREGARYATLHTSALGRVAGSR</sequence>
<keyword evidence="1 2" id="KW-0378">Hydrolase</keyword>
<evidence type="ECO:0000259" key="3">
    <source>
        <dbReference type="Pfam" id="PF02834"/>
    </source>
</evidence>
<dbReference type="InterPro" id="IPR014051">
    <property type="entry name" value="Phosphoesterase_HXTX"/>
</dbReference>
<dbReference type="GO" id="GO:0016874">
    <property type="term" value="F:ligase activity"/>
    <property type="evidence" value="ECO:0007669"/>
    <property type="project" value="UniProtKB-KW"/>
</dbReference>
<feature type="domain" description="Phosphoesterase HXTX" evidence="3">
    <location>
        <begin position="114"/>
        <end position="192"/>
    </location>
</feature>
<keyword evidence="4" id="KW-0436">Ligase</keyword>
<protein>
    <recommendedName>
        <fullName evidence="2">RNA 2',3'-cyclic phosphodiesterase</fullName>
        <shortName evidence="2">RNA 2',3'-CPDase</shortName>
        <ecNumber evidence="2">3.1.4.58</ecNumber>
    </recommendedName>
</protein>
<organism evidence="4">
    <name type="scientific">uncultured Chloroflexota bacterium</name>
    <dbReference type="NCBI Taxonomy" id="166587"/>
    <lineage>
        <taxon>Bacteria</taxon>
        <taxon>Bacillati</taxon>
        <taxon>Chloroflexota</taxon>
        <taxon>environmental samples</taxon>
    </lineage>
</organism>
<dbReference type="SUPFAM" id="SSF55144">
    <property type="entry name" value="LigT-like"/>
    <property type="match status" value="1"/>
</dbReference>
<dbReference type="GO" id="GO:0008664">
    <property type="term" value="F:RNA 2',3'-cyclic 3'-phosphodiesterase activity"/>
    <property type="evidence" value="ECO:0007669"/>
    <property type="project" value="UniProtKB-EC"/>
</dbReference>
<evidence type="ECO:0000256" key="2">
    <source>
        <dbReference type="HAMAP-Rule" id="MF_01940"/>
    </source>
</evidence>
<dbReference type="Gene3D" id="3.90.1140.10">
    <property type="entry name" value="Cyclic phosphodiesterase"/>
    <property type="match status" value="1"/>
</dbReference>
<comment type="similarity">
    <text evidence="2">Belongs to the 2H phosphoesterase superfamily. ThpR family.</text>
</comment>